<keyword evidence="4 6" id="KW-1133">Transmembrane helix</keyword>
<dbReference type="AlphaFoldDB" id="A0A1G1Z446"/>
<dbReference type="CDD" id="cd13128">
    <property type="entry name" value="MATE_Wzx_like"/>
    <property type="match status" value="1"/>
</dbReference>
<evidence type="ECO:0000313" key="8">
    <source>
        <dbReference type="Proteomes" id="UP000178808"/>
    </source>
</evidence>
<feature type="transmembrane region" description="Helical" evidence="6">
    <location>
        <begin position="219"/>
        <end position="241"/>
    </location>
</feature>
<dbReference type="InterPro" id="IPR050833">
    <property type="entry name" value="Poly_Biosynth_Transport"/>
</dbReference>
<accession>A0A1G1Z446</accession>
<gene>
    <name evidence="7" type="ORF">A3I31_01190</name>
</gene>
<reference evidence="7 8" key="1">
    <citation type="journal article" date="2016" name="Nat. Commun.">
        <title>Thousands of microbial genomes shed light on interconnected biogeochemical processes in an aquifer system.</title>
        <authorList>
            <person name="Anantharaman K."/>
            <person name="Brown C.T."/>
            <person name="Hug L.A."/>
            <person name="Sharon I."/>
            <person name="Castelle C.J."/>
            <person name="Probst A.J."/>
            <person name="Thomas B.C."/>
            <person name="Singh A."/>
            <person name="Wilkins M.J."/>
            <person name="Karaoz U."/>
            <person name="Brodie E.L."/>
            <person name="Williams K.H."/>
            <person name="Hubbard S.S."/>
            <person name="Banfield J.F."/>
        </authorList>
    </citation>
    <scope>NUCLEOTIDE SEQUENCE [LARGE SCALE GENOMIC DNA]</scope>
</reference>
<sequence length="483" mass="52963">MFQKIKKFLFINQTVRQTITKNTFWLFFGQTIGRLIRAGIVIYAVRVLGPEGSGVISFALGIAAMFTIFADIGINGLIAREGSRHPELRKPYLATAFFIKLVMLGIVAVLILAYTDKLTNNADVKIIMPLMILVFAFDSLRDLAVALARAIEKMEIEAFGTILTNIAVATLGFIALSTTPETKPFALAYAMGTGIGFMATIIPLRSYYSNLFQSFSAKLIKPIITAAWPFGLMGLMGAVMINTDVLMLGWMRSIGEVGLYSAAQKPILLLYIIPTLVSSAFFPAFARLAETDKEKFKNLFETALTIVLLIAAPLALGGILVGSEVINTLYTTQFANATLTFKILAATLVLVFPGTIIGNAIFAHNEQKRFIGYVVMGIVGNIIFNLLLIPRWGIEGAAFSTLINQIIINAYLWYRMKKVSDFAVVKRVTKVIYATLGMGVMTYIAQFAGISIWITLVLSFLVYGGLLIAMKEPLLKALVTLHK</sequence>
<dbReference type="Proteomes" id="UP000178808">
    <property type="component" value="Unassembled WGS sequence"/>
</dbReference>
<dbReference type="EMBL" id="MHIZ01000035">
    <property type="protein sequence ID" value="OGY59402.1"/>
    <property type="molecule type" value="Genomic_DNA"/>
</dbReference>
<keyword evidence="2" id="KW-1003">Cell membrane</keyword>
<dbReference type="GO" id="GO:0005886">
    <property type="term" value="C:plasma membrane"/>
    <property type="evidence" value="ECO:0007669"/>
    <property type="project" value="UniProtKB-SubCell"/>
</dbReference>
<evidence type="ECO:0000256" key="6">
    <source>
        <dbReference type="SAM" id="Phobius"/>
    </source>
</evidence>
<keyword evidence="3 6" id="KW-0812">Transmembrane</keyword>
<evidence type="ECO:0000256" key="2">
    <source>
        <dbReference type="ARBA" id="ARBA00022475"/>
    </source>
</evidence>
<feature type="transmembrane region" description="Helical" evidence="6">
    <location>
        <begin position="341"/>
        <end position="363"/>
    </location>
</feature>
<keyword evidence="5 6" id="KW-0472">Membrane</keyword>
<dbReference type="Pfam" id="PF01943">
    <property type="entry name" value="Polysacc_synt"/>
    <property type="match status" value="1"/>
</dbReference>
<proteinExistence type="predicted"/>
<feature type="transmembrane region" description="Helical" evidence="6">
    <location>
        <begin position="56"/>
        <end position="79"/>
    </location>
</feature>
<feature type="transmembrane region" description="Helical" evidence="6">
    <location>
        <begin position="188"/>
        <end position="207"/>
    </location>
</feature>
<feature type="transmembrane region" description="Helical" evidence="6">
    <location>
        <begin position="267"/>
        <end position="286"/>
    </location>
</feature>
<evidence type="ECO:0000256" key="4">
    <source>
        <dbReference type="ARBA" id="ARBA00022989"/>
    </source>
</evidence>
<dbReference type="PANTHER" id="PTHR30250">
    <property type="entry name" value="PST FAMILY PREDICTED COLANIC ACID TRANSPORTER"/>
    <property type="match status" value="1"/>
</dbReference>
<evidence type="ECO:0000256" key="5">
    <source>
        <dbReference type="ARBA" id="ARBA00023136"/>
    </source>
</evidence>
<comment type="caution">
    <text evidence="7">The sequence shown here is derived from an EMBL/GenBank/DDBJ whole genome shotgun (WGS) entry which is preliminary data.</text>
</comment>
<feature type="transmembrane region" description="Helical" evidence="6">
    <location>
        <begin position="396"/>
        <end position="416"/>
    </location>
</feature>
<comment type="subcellular location">
    <subcellularLocation>
        <location evidence="1">Cell membrane</location>
        <topology evidence="1">Multi-pass membrane protein</topology>
    </subcellularLocation>
</comment>
<dbReference type="PANTHER" id="PTHR30250:SF11">
    <property type="entry name" value="O-ANTIGEN TRANSPORTER-RELATED"/>
    <property type="match status" value="1"/>
</dbReference>
<feature type="transmembrane region" description="Helical" evidence="6">
    <location>
        <begin position="126"/>
        <end position="144"/>
    </location>
</feature>
<feature type="transmembrane region" description="Helical" evidence="6">
    <location>
        <begin position="91"/>
        <end position="114"/>
    </location>
</feature>
<organism evidence="7 8">
    <name type="scientific">Candidatus Colwellbacteria bacterium RIFCSPLOWO2_02_FULL_44_20b</name>
    <dbReference type="NCBI Taxonomy" id="1797691"/>
    <lineage>
        <taxon>Bacteria</taxon>
        <taxon>Candidatus Colwelliibacteriota</taxon>
    </lineage>
</organism>
<feature type="transmembrane region" description="Helical" evidence="6">
    <location>
        <begin position="298"/>
        <end position="321"/>
    </location>
</feature>
<feature type="transmembrane region" description="Helical" evidence="6">
    <location>
        <begin position="156"/>
        <end position="176"/>
    </location>
</feature>
<name>A0A1G1Z446_9BACT</name>
<evidence type="ECO:0000313" key="7">
    <source>
        <dbReference type="EMBL" id="OGY59402.1"/>
    </source>
</evidence>
<evidence type="ECO:0000256" key="3">
    <source>
        <dbReference type="ARBA" id="ARBA00022692"/>
    </source>
</evidence>
<dbReference type="InterPro" id="IPR002797">
    <property type="entry name" value="Polysacc_synth"/>
</dbReference>
<feature type="transmembrane region" description="Helical" evidence="6">
    <location>
        <begin position="370"/>
        <end position="390"/>
    </location>
</feature>
<evidence type="ECO:0000256" key="1">
    <source>
        <dbReference type="ARBA" id="ARBA00004651"/>
    </source>
</evidence>
<feature type="transmembrane region" description="Helical" evidence="6">
    <location>
        <begin position="450"/>
        <end position="469"/>
    </location>
</feature>
<feature type="transmembrane region" description="Helical" evidence="6">
    <location>
        <begin position="24"/>
        <end position="44"/>
    </location>
</feature>
<protein>
    <submittedName>
        <fullName evidence="7">Uncharacterized protein</fullName>
    </submittedName>
</protein>